<dbReference type="RefSeq" id="WP_088075922.1">
    <property type="nucleotide sequence ID" value="NZ_JAHQCR010000083.1"/>
</dbReference>
<gene>
    <name evidence="3" type="ORF">KS407_19460</name>
</gene>
<feature type="transmembrane region" description="Helical" evidence="1">
    <location>
        <begin position="12"/>
        <end position="32"/>
    </location>
</feature>
<feature type="transmembrane region" description="Helical" evidence="1">
    <location>
        <begin position="62"/>
        <end position="82"/>
    </location>
</feature>
<evidence type="ECO:0000313" key="3">
    <source>
        <dbReference type="EMBL" id="MBU9723599.1"/>
    </source>
</evidence>
<sequence>MKQQKDWLERSVIFLTGVFLYSFYIWLTDYWLSVTEQIILTTLIVICITDMFLQLKPFYRRCVQALFILLFMGYFLEWRLVLPDPFYWRGLGESLWTFILDGAILFPYIWFATGTWLIYEFFIYWFQHKYRAMITMLIATVFLTTVDTYGGHELTTHIVIMICASLSLLVVHHFIMLKKKSPEGYDHLKDYPGTVILPITIFFTAVLIVTVFTPDTIRPLLTDPYTAWKNYQGEETSIRLPEQLGELGIDSGEKVSGYGRDDSELGGGFRFDQSLVMTVDTADPTYYRGEVRYHYTGNGWEGVDPDYHYSAYNFFSVEEEGVSTLENESRPIDNSLLKTKNISQTFSIPENSPYSSQVILGAYAIQSLSLNDMDREDNLNTHDNAVLELINFPYSEISEADNESPFLWLPNVEEMHFVGAPGSFPKNFTIYSKVPVIEEEKLREVNNLFEHEEYWDKYLQLPELSPRIIELVEQVVEDADNDYDKVKAIETYLRENFEYTTEPDEDNSESVDFVERFLFEVKEGYCDYFSTAMVVMTRTLDIPTRWVKGFTQGSRREEDYLYMDIAPGDYGVYEVRNSNAHSWVEVYFEGYGWIPFEPTPAFSIPSIYLDDGDNQSENRDADREVQEGGTEDGFNISENLLIVARIMITGLIGVLIILTTFILLRRKGLLRLFIWRRKNPDTYNQHIVFRMEKFLSYAKRHGYKYYDNQTLKEAFHDWTKINKDNNISKLLKDVLIMFESAKYSDVSLNKRDEEAFKEKLDILKKLLKK</sequence>
<evidence type="ECO:0000313" key="4">
    <source>
        <dbReference type="Proteomes" id="UP000790580"/>
    </source>
</evidence>
<dbReference type="Pfam" id="PF01841">
    <property type="entry name" value="Transglut_core"/>
    <property type="match status" value="1"/>
</dbReference>
<feature type="transmembrane region" description="Helical" evidence="1">
    <location>
        <begin position="94"/>
        <end position="118"/>
    </location>
</feature>
<dbReference type="InterPro" id="IPR052901">
    <property type="entry name" value="Bact_TGase-like"/>
</dbReference>
<feature type="transmembrane region" description="Helical" evidence="1">
    <location>
        <begin position="156"/>
        <end position="175"/>
    </location>
</feature>
<keyword evidence="4" id="KW-1185">Reference proteome</keyword>
<evidence type="ECO:0000259" key="2">
    <source>
        <dbReference type="SMART" id="SM00460"/>
    </source>
</evidence>
<feature type="transmembrane region" description="Helical" evidence="1">
    <location>
        <begin position="640"/>
        <end position="664"/>
    </location>
</feature>
<dbReference type="PANTHER" id="PTHR42736:SF1">
    <property type="entry name" value="PROTEIN-GLUTAMINE GAMMA-GLUTAMYLTRANSFERASE"/>
    <property type="match status" value="1"/>
</dbReference>
<keyword evidence="1" id="KW-1133">Transmembrane helix</keyword>
<feature type="transmembrane region" description="Helical" evidence="1">
    <location>
        <begin position="195"/>
        <end position="213"/>
    </location>
</feature>
<keyword evidence="1" id="KW-0812">Transmembrane</keyword>
<feature type="domain" description="Transglutaminase-like" evidence="2">
    <location>
        <begin position="518"/>
        <end position="600"/>
    </location>
</feature>
<dbReference type="Gene3D" id="3.10.620.30">
    <property type="match status" value="1"/>
</dbReference>
<feature type="transmembrane region" description="Helical" evidence="1">
    <location>
        <begin position="38"/>
        <end position="55"/>
    </location>
</feature>
<dbReference type="InterPro" id="IPR002931">
    <property type="entry name" value="Transglutaminase-like"/>
</dbReference>
<dbReference type="SUPFAM" id="SSF54001">
    <property type="entry name" value="Cysteine proteinases"/>
    <property type="match status" value="1"/>
</dbReference>
<proteinExistence type="predicted"/>
<organism evidence="3 4">
    <name type="scientific">Evansella alkalicola</name>
    <dbReference type="NCBI Taxonomy" id="745819"/>
    <lineage>
        <taxon>Bacteria</taxon>
        <taxon>Bacillati</taxon>
        <taxon>Bacillota</taxon>
        <taxon>Bacilli</taxon>
        <taxon>Bacillales</taxon>
        <taxon>Bacillaceae</taxon>
        <taxon>Evansella</taxon>
    </lineage>
</organism>
<protein>
    <submittedName>
        <fullName evidence="3">DUF3488 and transglutaminase-like domain-containing protein</fullName>
    </submittedName>
</protein>
<dbReference type="PANTHER" id="PTHR42736">
    <property type="entry name" value="PROTEIN-GLUTAMINE GAMMA-GLUTAMYLTRANSFERASE"/>
    <property type="match status" value="1"/>
</dbReference>
<dbReference type="Proteomes" id="UP000790580">
    <property type="component" value="Unassembled WGS sequence"/>
</dbReference>
<dbReference type="SMART" id="SM00460">
    <property type="entry name" value="TGc"/>
    <property type="match status" value="1"/>
</dbReference>
<keyword evidence="1" id="KW-0472">Membrane</keyword>
<dbReference type="InterPro" id="IPR038765">
    <property type="entry name" value="Papain-like_cys_pep_sf"/>
</dbReference>
<name>A0ABS6K0Z3_9BACI</name>
<accession>A0ABS6K0Z3</accession>
<reference evidence="3 4" key="1">
    <citation type="submission" date="2021-06" db="EMBL/GenBank/DDBJ databases">
        <title>Bacillus sp. RD4P76, an endophyte from a halophyte.</title>
        <authorList>
            <person name="Sun J.-Q."/>
        </authorList>
    </citation>
    <scope>NUCLEOTIDE SEQUENCE [LARGE SCALE GENOMIC DNA]</scope>
    <source>
        <strain evidence="3 4">JCM 17098</strain>
    </source>
</reference>
<dbReference type="EMBL" id="JAHQCR010000083">
    <property type="protein sequence ID" value="MBU9723599.1"/>
    <property type="molecule type" value="Genomic_DNA"/>
</dbReference>
<evidence type="ECO:0000256" key="1">
    <source>
        <dbReference type="SAM" id="Phobius"/>
    </source>
</evidence>
<comment type="caution">
    <text evidence="3">The sequence shown here is derived from an EMBL/GenBank/DDBJ whole genome shotgun (WGS) entry which is preliminary data.</text>
</comment>